<sequence>MSNRAFAPLIFICALPEALPLPVAGVSAIIGIPLMIISGQLMLGFSKPWLPKWIANRSLKRKDFEKIIKKILHYLQKCERVIRPRWRFVTSPLAQRLLGLLFLVLAFVIALPIPFGNLPPAVAIAIISLGIIEQDGVVIVLGVLAACAILVIMASAIAALLSAALVHLGIGDR</sequence>
<accession>A0A433N790</accession>
<dbReference type="PANTHER" id="PTHR41795:SF1">
    <property type="entry name" value="EXOPOLYSACCHARIDE SYNTHESIS PROTEIN"/>
    <property type="match status" value="1"/>
</dbReference>
<proteinExistence type="predicted"/>
<name>A0A433N790_CHLFR</name>
<keyword evidence="1" id="KW-1133">Transmembrane helix</keyword>
<gene>
    <name evidence="2" type="ORF">PCC6912_38590</name>
</gene>
<dbReference type="AlphaFoldDB" id="A0A433N790"/>
<keyword evidence="3" id="KW-1185">Reference proteome</keyword>
<keyword evidence="1" id="KW-0472">Membrane</keyword>
<dbReference type="Proteomes" id="UP000268857">
    <property type="component" value="Unassembled WGS sequence"/>
</dbReference>
<comment type="caution">
    <text evidence="2">The sequence shown here is derived from an EMBL/GenBank/DDBJ whole genome shotgun (WGS) entry which is preliminary data.</text>
</comment>
<feature type="transmembrane region" description="Helical" evidence="1">
    <location>
        <begin position="137"/>
        <end position="170"/>
    </location>
</feature>
<dbReference type="EMBL" id="RSCJ01000017">
    <property type="protein sequence ID" value="RUR77468.1"/>
    <property type="molecule type" value="Genomic_DNA"/>
</dbReference>
<dbReference type="Pfam" id="PF06055">
    <property type="entry name" value="ExoD"/>
    <property type="match status" value="1"/>
</dbReference>
<evidence type="ECO:0000313" key="2">
    <source>
        <dbReference type="EMBL" id="RUR77468.1"/>
    </source>
</evidence>
<keyword evidence="1" id="KW-0812">Transmembrane</keyword>
<dbReference type="PANTHER" id="PTHR41795">
    <property type="entry name" value="EXOPOLYSACCHARIDE SYNTHESIS PROTEIN"/>
    <property type="match status" value="1"/>
</dbReference>
<organism evidence="2 3">
    <name type="scientific">Chlorogloeopsis fritschii PCC 6912</name>
    <dbReference type="NCBI Taxonomy" id="211165"/>
    <lineage>
        <taxon>Bacteria</taxon>
        <taxon>Bacillati</taxon>
        <taxon>Cyanobacteriota</taxon>
        <taxon>Cyanophyceae</taxon>
        <taxon>Nostocales</taxon>
        <taxon>Chlorogloeopsidaceae</taxon>
        <taxon>Chlorogloeopsis</taxon>
    </lineage>
</organism>
<evidence type="ECO:0000256" key="1">
    <source>
        <dbReference type="SAM" id="Phobius"/>
    </source>
</evidence>
<reference evidence="2 3" key="1">
    <citation type="journal article" date="2019" name="Genome Biol. Evol.">
        <title>Day and night: Metabolic profiles and evolutionary relationships of six axenic non-marine cyanobacteria.</title>
        <authorList>
            <person name="Will S.E."/>
            <person name="Henke P."/>
            <person name="Boedeker C."/>
            <person name="Huang S."/>
            <person name="Brinkmann H."/>
            <person name="Rohde M."/>
            <person name="Jarek M."/>
            <person name="Friedl T."/>
            <person name="Seufert S."/>
            <person name="Schumacher M."/>
            <person name="Overmann J."/>
            <person name="Neumann-Schaal M."/>
            <person name="Petersen J."/>
        </authorList>
    </citation>
    <scope>NUCLEOTIDE SEQUENCE [LARGE SCALE GENOMIC DNA]</scope>
    <source>
        <strain evidence="2 3">PCC 6912</strain>
    </source>
</reference>
<feature type="transmembrane region" description="Helical" evidence="1">
    <location>
        <begin position="97"/>
        <end position="117"/>
    </location>
</feature>
<dbReference type="STRING" id="211165.GCA_000317285_02812"/>
<protein>
    <submittedName>
        <fullName evidence="2">ABC transporter permease</fullName>
    </submittedName>
</protein>
<dbReference type="InterPro" id="IPR010331">
    <property type="entry name" value="ExoD"/>
</dbReference>
<feature type="transmembrane region" description="Helical" evidence="1">
    <location>
        <begin position="30"/>
        <end position="50"/>
    </location>
</feature>
<dbReference type="PIRSF" id="PIRSF033239">
    <property type="entry name" value="ExoD"/>
    <property type="match status" value="1"/>
</dbReference>
<evidence type="ECO:0000313" key="3">
    <source>
        <dbReference type="Proteomes" id="UP000268857"/>
    </source>
</evidence>